<sequence>MQHHRARRRPSLRPEGRRRQRQGGVRRPDPPEPPEDRLMNPTLGAVLIGFGFLVWELCVWFPGIKALRTNAVAYLGGLLPFLICWCIGALTVMVVGGLVGWIGDTALWGLNTFGDGLLIYGVGAQAGTAPGSTAAPLTQGGLFMTALVLLGFLARRKRGATGSKWRGWGSGIGLGLSAGIARYAAVPLASGVNLAGAWFTGVIA</sequence>
<feature type="transmembrane region" description="Helical" evidence="2">
    <location>
        <begin position="42"/>
        <end position="61"/>
    </location>
</feature>
<feature type="compositionally biased region" description="Basic residues" evidence="1">
    <location>
        <begin position="1"/>
        <end position="11"/>
    </location>
</feature>
<evidence type="ECO:0000256" key="1">
    <source>
        <dbReference type="SAM" id="MobiDB-lite"/>
    </source>
</evidence>
<organism evidence="3 4">
    <name type="scientific">Streptomyces purpureus</name>
    <dbReference type="NCBI Taxonomy" id="1951"/>
    <lineage>
        <taxon>Bacteria</taxon>
        <taxon>Bacillati</taxon>
        <taxon>Actinomycetota</taxon>
        <taxon>Actinomycetes</taxon>
        <taxon>Kitasatosporales</taxon>
        <taxon>Streptomycetaceae</taxon>
        <taxon>Streptomyces</taxon>
    </lineage>
</organism>
<feature type="region of interest" description="Disordered" evidence="1">
    <location>
        <begin position="1"/>
        <end position="38"/>
    </location>
</feature>
<dbReference type="EMBL" id="BMQQ01000016">
    <property type="protein sequence ID" value="GGT43457.1"/>
    <property type="molecule type" value="Genomic_DNA"/>
</dbReference>
<reference evidence="3" key="2">
    <citation type="submission" date="2020-09" db="EMBL/GenBank/DDBJ databases">
        <authorList>
            <person name="Sun Q."/>
            <person name="Ohkuma M."/>
        </authorList>
    </citation>
    <scope>NUCLEOTIDE SEQUENCE</scope>
    <source>
        <strain evidence="3">JCM 3172</strain>
    </source>
</reference>
<evidence type="ECO:0000313" key="4">
    <source>
        <dbReference type="Proteomes" id="UP000619486"/>
    </source>
</evidence>
<feature type="transmembrane region" description="Helical" evidence="2">
    <location>
        <begin position="137"/>
        <end position="154"/>
    </location>
</feature>
<evidence type="ECO:0000256" key="2">
    <source>
        <dbReference type="SAM" id="Phobius"/>
    </source>
</evidence>
<dbReference type="AlphaFoldDB" id="A0A918H9J7"/>
<comment type="caution">
    <text evidence="3">The sequence shown here is derived from an EMBL/GenBank/DDBJ whole genome shotgun (WGS) entry which is preliminary data.</text>
</comment>
<accession>A0A918H9J7</accession>
<keyword evidence="2" id="KW-0472">Membrane</keyword>
<evidence type="ECO:0000313" key="3">
    <source>
        <dbReference type="EMBL" id="GGT43457.1"/>
    </source>
</evidence>
<name>A0A918H9J7_9ACTN</name>
<protein>
    <submittedName>
        <fullName evidence="3">Uncharacterized protein</fullName>
    </submittedName>
</protein>
<feature type="transmembrane region" description="Helical" evidence="2">
    <location>
        <begin position="73"/>
        <end position="102"/>
    </location>
</feature>
<reference evidence="3" key="1">
    <citation type="journal article" date="2014" name="Int. J. Syst. Evol. Microbiol.">
        <title>Complete genome sequence of Corynebacterium casei LMG S-19264T (=DSM 44701T), isolated from a smear-ripened cheese.</title>
        <authorList>
            <consortium name="US DOE Joint Genome Institute (JGI-PGF)"/>
            <person name="Walter F."/>
            <person name="Albersmeier A."/>
            <person name="Kalinowski J."/>
            <person name="Ruckert C."/>
        </authorList>
    </citation>
    <scope>NUCLEOTIDE SEQUENCE</scope>
    <source>
        <strain evidence="3">JCM 3172</strain>
    </source>
</reference>
<keyword evidence="2" id="KW-0812">Transmembrane</keyword>
<keyword evidence="4" id="KW-1185">Reference proteome</keyword>
<keyword evidence="2" id="KW-1133">Transmembrane helix</keyword>
<gene>
    <name evidence="3" type="ORF">GCM10014713_41450</name>
</gene>
<feature type="compositionally biased region" description="Basic and acidic residues" evidence="1">
    <location>
        <begin position="26"/>
        <end position="38"/>
    </location>
</feature>
<proteinExistence type="predicted"/>
<dbReference type="Proteomes" id="UP000619486">
    <property type="component" value="Unassembled WGS sequence"/>
</dbReference>